<evidence type="ECO:0000313" key="2">
    <source>
        <dbReference type="EMBL" id="CAB4810728.1"/>
    </source>
</evidence>
<accession>A0A6J6YU33</accession>
<gene>
    <name evidence="2" type="ORF">UFOPK2992_01559</name>
</gene>
<feature type="compositionally biased region" description="Basic and acidic residues" evidence="1">
    <location>
        <begin position="180"/>
        <end position="195"/>
    </location>
</feature>
<dbReference type="AlphaFoldDB" id="A0A6J6YU33"/>
<name>A0A6J6YU33_9ZZZZ</name>
<protein>
    <submittedName>
        <fullName evidence="2">Unannotated protein</fullName>
    </submittedName>
</protein>
<proteinExistence type="predicted"/>
<sequence length="201" mass="21825">MNSTKAHIAALSLLDRALIAVTDDELAALLAGLPEDHTTAVKRICDLRDEDADLVEAVRIAAHKGRLNGDLQRLGVVLSDACLADCLEQLGDAADMPTEEELQAVIPGLIERHGLGFVRVMLAATVVGEAPVSAMIVGLLKTDETVKLAPVELKQLAPLLPPKADDEERLRLKAQRKERKAQEQAEAKLRRDQVARARNRV</sequence>
<organism evidence="2">
    <name type="scientific">freshwater metagenome</name>
    <dbReference type="NCBI Taxonomy" id="449393"/>
    <lineage>
        <taxon>unclassified sequences</taxon>
        <taxon>metagenomes</taxon>
        <taxon>ecological metagenomes</taxon>
    </lineage>
</organism>
<dbReference type="EMBL" id="CAFAAI010000302">
    <property type="protein sequence ID" value="CAB4810728.1"/>
    <property type="molecule type" value="Genomic_DNA"/>
</dbReference>
<evidence type="ECO:0000256" key="1">
    <source>
        <dbReference type="SAM" id="MobiDB-lite"/>
    </source>
</evidence>
<reference evidence="2" key="1">
    <citation type="submission" date="2020-05" db="EMBL/GenBank/DDBJ databases">
        <authorList>
            <person name="Chiriac C."/>
            <person name="Salcher M."/>
            <person name="Ghai R."/>
            <person name="Kavagutti S V."/>
        </authorList>
    </citation>
    <scope>NUCLEOTIDE SEQUENCE</scope>
</reference>
<feature type="region of interest" description="Disordered" evidence="1">
    <location>
        <begin position="173"/>
        <end position="201"/>
    </location>
</feature>